<gene>
    <name evidence="3" type="ORF">GBK04_04985</name>
</gene>
<feature type="transmembrane region" description="Helical" evidence="1">
    <location>
        <begin position="79"/>
        <end position="95"/>
    </location>
</feature>
<name>A0A7C9F7M4_9BACT</name>
<dbReference type="EMBL" id="WHLY01000002">
    <property type="protein sequence ID" value="MPR32724.1"/>
    <property type="molecule type" value="Genomic_DNA"/>
</dbReference>
<feature type="domain" description="SPW repeat-containing integral membrane" evidence="2">
    <location>
        <begin position="2"/>
        <end position="93"/>
    </location>
</feature>
<keyword evidence="4" id="KW-1185">Reference proteome</keyword>
<evidence type="ECO:0000259" key="2">
    <source>
        <dbReference type="Pfam" id="PF03779"/>
    </source>
</evidence>
<dbReference type="Proteomes" id="UP000479293">
    <property type="component" value="Unassembled WGS sequence"/>
</dbReference>
<dbReference type="InterPro" id="IPR005530">
    <property type="entry name" value="SPW"/>
</dbReference>
<evidence type="ECO:0000313" key="3">
    <source>
        <dbReference type="EMBL" id="MPR32724.1"/>
    </source>
</evidence>
<organism evidence="3 4">
    <name type="scientific">Salmonirosea aquatica</name>
    <dbReference type="NCBI Taxonomy" id="2654236"/>
    <lineage>
        <taxon>Bacteria</taxon>
        <taxon>Pseudomonadati</taxon>
        <taxon>Bacteroidota</taxon>
        <taxon>Cytophagia</taxon>
        <taxon>Cytophagales</taxon>
        <taxon>Spirosomataceae</taxon>
        <taxon>Salmonirosea</taxon>
    </lineage>
</organism>
<dbReference type="Pfam" id="PF03779">
    <property type="entry name" value="SPW"/>
    <property type="match status" value="1"/>
</dbReference>
<evidence type="ECO:0000256" key="1">
    <source>
        <dbReference type="SAM" id="Phobius"/>
    </source>
</evidence>
<sequence length="112" mass="12278">MWAQIINVILGLWLMVAPSVLSYDQTGSNNAHIIGPLVVTFAFVACWEITRPVRKVNFLSGAWLLAAPWLLGYSETLPILNDMVVGALVIGFAWVEGKITTSFGGGWKSLWT</sequence>
<proteinExistence type="predicted"/>
<evidence type="ECO:0000313" key="4">
    <source>
        <dbReference type="Proteomes" id="UP000479293"/>
    </source>
</evidence>
<keyword evidence="1" id="KW-1133">Transmembrane helix</keyword>
<dbReference type="RefSeq" id="WP_152757409.1">
    <property type="nucleotide sequence ID" value="NZ_WHLY01000002.1"/>
</dbReference>
<feature type="transmembrane region" description="Helical" evidence="1">
    <location>
        <begin position="56"/>
        <end position="73"/>
    </location>
</feature>
<dbReference type="AlphaFoldDB" id="A0A7C9F7M4"/>
<comment type="caution">
    <text evidence="3">The sequence shown here is derived from an EMBL/GenBank/DDBJ whole genome shotgun (WGS) entry which is preliminary data.</text>
</comment>
<feature type="transmembrane region" description="Helical" evidence="1">
    <location>
        <begin position="32"/>
        <end position="49"/>
    </location>
</feature>
<keyword evidence="1" id="KW-0472">Membrane</keyword>
<reference evidence="3 4" key="1">
    <citation type="submission" date="2019-10" db="EMBL/GenBank/DDBJ databases">
        <title>Draft Genome Sequence of Cytophagaceae sp. SJW1-29.</title>
        <authorList>
            <person name="Choi A."/>
        </authorList>
    </citation>
    <scope>NUCLEOTIDE SEQUENCE [LARGE SCALE GENOMIC DNA]</scope>
    <source>
        <strain evidence="3 4">SJW1-29</strain>
    </source>
</reference>
<keyword evidence="1" id="KW-0812">Transmembrane</keyword>
<accession>A0A7C9F7M4</accession>
<protein>
    <submittedName>
        <fullName evidence="3">Vitamin K epoxide reductase</fullName>
    </submittedName>
</protein>